<feature type="compositionally biased region" description="Polar residues" evidence="1">
    <location>
        <begin position="1"/>
        <end position="25"/>
    </location>
</feature>
<sequence length="50" mass="5483">NSINSSTHFGPSVTKTSTASGSQNLKPRITLPEDIRKKSLKVLNRMIEIS</sequence>
<gene>
    <name evidence="2" type="ORF">S06H3_66224</name>
</gene>
<comment type="caution">
    <text evidence="2">The sequence shown here is derived from an EMBL/GenBank/DDBJ whole genome shotgun (WGS) entry which is preliminary data.</text>
</comment>
<dbReference type="EMBL" id="BARV01044998">
    <property type="protein sequence ID" value="GAI65128.1"/>
    <property type="molecule type" value="Genomic_DNA"/>
</dbReference>
<protein>
    <submittedName>
        <fullName evidence="2">Uncharacterized protein</fullName>
    </submittedName>
</protein>
<feature type="region of interest" description="Disordered" evidence="1">
    <location>
        <begin position="1"/>
        <end position="30"/>
    </location>
</feature>
<evidence type="ECO:0000313" key="2">
    <source>
        <dbReference type="EMBL" id="GAI65128.1"/>
    </source>
</evidence>
<proteinExistence type="predicted"/>
<organism evidence="2">
    <name type="scientific">marine sediment metagenome</name>
    <dbReference type="NCBI Taxonomy" id="412755"/>
    <lineage>
        <taxon>unclassified sequences</taxon>
        <taxon>metagenomes</taxon>
        <taxon>ecological metagenomes</taxon>
    </lineage>
</organism>
<reference evidence="2" key="1">
    <citation type="journal article" date="2014" name="Front. Microbiol.">
        <title>High frequency of phylogenetically diverse reductive dehalogenase-homologous genes in deep subseafloor sedimentary metagenomes.</title>
        <authorList>
            <person name="Kawai M."/>
            <person name="Futagami T."/>
            <person name="Toyoda A."/>
            <person name="Takaki Y."/>
            <person name="Nishi S."/>
            <person name="Hori S."/>
            <person name="Arai W."/>
            <person name="Tsubouchi T."/>
            <person name="Morono Y."/>
            <person name="Uchiyama I."/>
            <person name="Ito T."/>
            <person name="Fujiyama A."/>
            <person name="Inagaki F."/>
            <person name="Takami H."/>
        </authorList>
    </citation>
    <scope>NUCLEOTIDE SEQUENCE</scope>
    <source>
        <strain evidence="2">Expedition CK06-06</strain>
    </source>
</reference>
<accession>X1QA88</accession>
<name>X1QA88_9ZZZZ</name>
<feature type="non-terminal residue" evidence="2">
    <location>
        <position position="1"/>
    </location>
</feature>
<dbReference type="AlphaFoldDB" id="X1QA88"/>
<evidence type="ECO:0000256" key="1">
    <source>
        <dbReference type="SAM" id="MobiDB-lite"/>
    </source>
</evidence>